<reference evidence="2 3" key="1">
    <citation type="submission" date="2019-02" db="EMBL/GenBank/DDBJ databases">
        <title>Isolation and identification of novel species under the genus Muribaculum.</title>
        <authorList>
            <person name="Miyake S."/>
            <person name="Ding Y."/>
            <person name="Low A."/>
            <person name="Soh M."/>
            <person name="Seedorf H."/>
        </authorList>
    </citation>
    <scope>NUCLEOTIDE SEQUENCE [LARGE SCALE GENOMIC DNA]</scope>
    <source>
        <strain evidence="2 3">TLL-A4</strain>
    </source>
</reference>
<dbReference type="OrthoDB" id="9959524at2"/>
<feature type="region of interest" description="Disordered" evidence="1">
    <location>
        <begin position="1"/>
        <end position="26"/>
    </location>
</feature>
<protein>
    <submittedName>
        <fullName evidence="2">Uncharacterized protein</fullName>
    </submittedName>
</protein>
<organism evidence="2 3">
    <name type="scientific">Muribaculum gordoncarteri</name>
    <dbReference type="NCBI Taxonomy" id="2530390"/>
    <lineage>
        <taxon>Bacteria</taxon>
        <taxon>Pseudomonadati</taxon>
        <taxon>Bacteroidota</taxon>
        <taxon>Bacteroidia</taxon>
        <taxon>Bacteroidales</taxon>
        <taxon>Muribaculaceae</taxon>
        <taxon>Muribaculum</taxon>
    </lineage>
</organism>
<evidence type="ECO:0000256" key="1">
    <source>
        <dbReference type="SAM" id="MobiDB-lite"/>
    </source>
</evidence>
<gene>
    <name evidence="2" type="ORF">E7746_04815</name>
</gene>
<dbReference type="EMBL" id="CP039393">
    <property type="protein sequence ID" value="QCD35255.1"/>
    <property type="molecule type" value="Genomic_DNA"/>
</dbReference>
<keyword evidence="3" id="KW-1185">Reference proteome</keyword>
<dbReference type="RefSeq" id="WP_136410024.1">
    <property type="nucleotide sequence ID" value="NZ_CP039393.1"/>
</dbReference>
<dbReference type="AlphaFoldDB" id="A0A4P7VND9"/>
<evidence type="ECO:0000313" key="3">
    <source>
        <dbReference type="Proteomes" id="UP000297031"/>
    </source>
</evidence>
<accession>A0A4P7VND9</accession>
<name>A0A4P7VND9_9BACT</name>
<feature type="compositionally biased region" description="Polar residues" evidence="1">
    <location>
        <begin position="1"/>
        <end position="11"/>
    </location>
</feature>
<dbReference type="Proteomes" id="UP000297031">
    <property type="component" value="Chromosome"/>
</dbReference>
<proteinExistence type="predicted"/>
<evidence type="ECO:0000313" key="2">
    <source>
        <dbReference type="EMBL" id="QCD35255.1"/>
    </source>
</evidence>
<dbReference type="KEGG" id="mgod:E7746_04815"/>
<sequence>MMSCTPSTNNAAEKAELAEMTSSTSNDSIQSEELKMFLVRGVDMNSKAITYGNFIWMGDLPQSDQPDSYYDGFTLPITKSIITGKKSVINALAPNASCFIIDGKQYPKEKYDSLPAYRFQRVDIKGDTLIIETRYALDEPNSDVTLAIDEESRLYRREKFGPGLHE</sequence>